<dbReference type="InterPro" id="IPR000073">
    <property type="entry name" value="AB_hydrolase_1"/>
</dbReference>
<keyword evidence="3" id="KW-0614">Plasmid</keyword>
<protein>
    <submittedName>
        <fullName evidence="3">Putative hydrolase</fullName>
    </submittedName>
</protein>
<dbReference type="KEGG" id="amv:ACMV_P1_02510"/>
<evidence type="ECO:0000259" key="2">
    <source>
        <dbReference type="Pfam" id="PF00561"/>
    </source>
</evidence>
<geneLocation type="plasmid" evidence="3 4">
    <name>pACMV1</name>
</geneLocation>
<dbReference type="HOGENOM" id="CLU_020336_50_3_5"/>
<dbReference type="GO" id="GO:0016020">
    <property type="term" value="C:membrane"/>
    <property type="evidence" value="ECO:0007669"/>
    <property type="project" value="TreeGrafter"/>
</dbReference>
<organism evidence="3 4">
    <name type="scientific">Acidiphilium multivorum (strain DSM 11245 / JCM 8867 / NBRC 100883 / AIU 301)</name>
    <dbReference type="NCBI Taxonomy" id="926570"/>
    <lineage>
        <taxon>Bacteria</taxon>
        <taxon>Pseudomonadati</taxon>
        <taxon>Pseudomonadota</taxon>
        <taxon>Alphaproteobacteria</taxon>
        <taxon>Acetobacterales</taxon>
        <taxon>Acidocellaceae</taxon>
        <taxon>Acidiphilium</taxon>
    </lineage>
</organism>
<dbReference type="PRINTS" id="PR00412">
    <property type="entry name" value="EPOXHYDRLASE"/>
</dbReference>
<dbReference type="GO" id="GO:0016787">
    <property type="term" value="F:hydrolase activity"/>
    <property type="evidence" value="ECO:0007669"/>
    <property type="project" value="UniProtKB-KW"/>
</dbReference>
<accession>F0J7I0</accession>
<dbReference type="Proteomes" id="UP000007100">
    <property type="component" value="Plasmid pACMV1"/>
</dbReference>
<dbReference type="PRINTS" id="PR00111">
    <property type="entry name" value="ABHYDROLASE"/>
</dbReference>
<reference evidence="3 4" key="1">
    <citation type="submission" date="2010-12" db="EMBL/GenBank/DDBJ databases">
        <title>Whole genome sequence of Acidiphilium multivorum AIU301.</title>
        <authorList>
            <person name="Narita-Yamada S."/>
            <person name="Nakamura S."/>
            <person name="Ito N."/>
            <person name="Takarada H."/>
            <person name="Katano Y."/>
            <person name="Nakazawa H."/>
            <person name="Hosoyama A."/>
            <person name="Yamada R."/>
            <person name="Fujita N."/>
        </authorList>
    </citation>
    <scope>NUCLEOTIDE SEQUENCE [LARGE SCALE GENOMIC DNA]</scope>
    <source>
        <strain evidence="4">DSM 11245 / JCM 8867 / AIU301</strain>
        <plasmid evidence="3 4">pACMV1</plasmid>
    </source>
</reference>
<dbReference type="PANTHER" id="PTHR43798:SF31">
    <property type="entry name" value="AB HYDROLASE SUPERFAMILY PROTEIN YCLE"/>
    <property type="match status" value="1"/>
</dbReference>
<name>F0J7I0_ACIMA</name>
<feature type="domain" description="AB hydrolase-1" evidence="2">
    <location>
        <begin position="24"/>
        <end position="247"/>
    </location>
</feature>
<evidence type="ECO:0000256" key="1">
    <source>
        <dbReference type="ARBA" id="ARBA00022801"/>
    </source>
</evidence>
<proteinExistence type="predicted"/>
<sequence>MAEQGLSAGWHKGTHYIRAGAGEVLLLIHGVGMNCGFWAPQINAFSPEWDVIAYDTLGHGGSPLPSDPATLAEYAAQAIDLLDGLGVGRVKVVGHSMGALIALDLALRHPDRIGAVVAMNAVYRRSPEQRAAVERRVRLLDDDHPADWQQSAMDRWFGARISPQCMPAAVWVRAALGCLRPEGYRRAYRLFATADAAHTGRLGRLRLPALFLTGELDGNSSPAMARQMAAEAPDARALILSGERHMMSLASPVTVNAALRDFLEEDATLPLVAG</sequence>
<dbReference type="SUPFAM" id="SSF53474">
    <property type="entry name" value="alpha/beta-Hydrolases"/>
    <property type="match status" value="1"/>
</dbReference>
<dbReference type="Gene3D" id="3.40.50.1820">
    <property type="entry name" value="alpha/beta hydrolase"/>
    <property type="match status" value="1"/>
</dbReference>
<dbReference type="Pfam" id="PF00561">
    <property type="entry name" value="Abhydrolase_1"/>
    <property type="match status" value="1"/>
</dbReference>
<keyword evidence="1 3" id="KW-0378">Hydrolase</keyword>
<dbReference type="PANTHER" id="PTHR43798">
    <property type="entry name" value="MONOACYLGLYCEROL LIPASE"/>
    <property type="match status" value="1"/>
</dbReference>
<dbReference type="AlphaFoldDB" id="F0J7I0"/>
<gene>
    <name evidence="3" type="ordered locus">ACMV_P1_02510</name>
</gene>
<keyword evidence="4" id="KW-1185">Reference proteome</keyword>
<dbReference type="InterPro" id="IPR029058">
    <property type="entry name" value="AB_hydrolase_fold"/>
</dbReference>
<evidence type="ECO:0000313" key="4">
    <source>
        <dbReference type="Proteomes" id="UP000007100"/>
    </source>
</evidence>
<evidence type="ECO:0000313" key="3">
    <source>
        <dbReference type="EMBL" id="BAJ83047.1"/>
    </source>
</evidence>
<dbReference type="EMBL" id="AP012036">
    <property type="protein sequence ID" value="BAJ83047.1"/>
    <property type="molecule type" value="Genomic_DNA"/>
</dbReference>
<dbReference type="InterPro" id="IPR050266">
    <property type="entry name" value="AB_hydrolase_sf"/>
</dbReference>
<dbReference type="InterPro" id="IPR000639">
    <property type="entry name" value="Epox_hydrolase-like"/>
</dbReference>